<comment type="caution">
    <text evidence="1">The sequence shown here is derived from an EMBL/GenBank/DDBJ whole genome shotgun (WGS) entry which is preliminary data.</text>
</comment>
<sequence>MPVKGNASSRTTSAIAAGTIDIRENPTQDISALSRDTENALNELGRIFDKKKIEEQQELAAVFGEEAFRLAHNMKDDGSGRKIAVHAIIGGIMSQITGAGFASGAVGAGLNEALIKNLKGKDPGTAQIVSAIIGAAAAKVAGGSAAAGASAAAAGTKWNFLYRWQERQMQEELSKAKTEEERQAIIERYEKIYQENEQERNAYAKYLADNTLLSDYGILKEVNRKYADIVEVVKGDSFELRRNNPINYNTEQTRFFPFYLADGLKDGLIMHGVGTIEGFRAIADDPFKVIKDVTETLGELFSSGELGNSLKDTLYEQLNILEDGDAYDKGFIVGAVLEEIAELAVPEAKISKLKYLTKGTKISSIVEIERGFDNFNRLKRQLGNPGEGMQWHHIVEQSQIKSYRAGFAPEQIHNVGNVIALPSGKGSIHSEISKIYSSKYLFTGDKTVRDWLATQSFEEQFKFGIQQLEKFGTVTLDHGHWVFKPFN</sequence>
<proteinExistence type="predicted"/>
<reference evidence="1 2" key="1">
    <citation type="submission" date="2011-08" db="EMBL/GenBank/DDBJ databases">
        <title>The Genome Sequence of Selenomonas noxia F0398.</title>
        <authorList>
            <consortium name="The Broad Institute Genome Sequencing Platform"/>
            <person name="Earl A."/>
            <person name="Ward D."/>
            <person name="Feldgarden M."/>
            <person name="Gevers D."/>
            <person name="Izard J."/>
            <person name="Ganesan A."/>
            <person name="Blanton J.M."/>
            <person name="Baranova O.V."/>
            <person name="Tanner A.C."/>
            <person name="Dewhirst F.E."/>
            <person name="Young S.K."/>
            <person name="Zeng Q."/>
            <person name="Gargeya S."/>
            <person name="Fitzgerald M."/>
            <person name="Haas B."/>
            <person name="Abouelleil A."/>
            <person name="Alvarado L."/>
            <person name="Arachchi H.M."/>
            <person name="Berlin A."/>
            <person name="Brown A."/>
            <person name="Chapman S.B."/>
            <person name="Chen Z."/>
            <person name="Dunbar C."/>
            <person name="Freedman E."/>
            <person name="Gearin G."/>
            <person name="Gellesch M."/>
            <person name="Goldberg J."/>
            <person name="Griggs A."/>
            <person name="Gujja S."/>
            <person name="Heiman D."/>
            <person name="Howarth C."/>
            <person name="Larson L."/>
            <person name="Lui A."/>
            <person name="MacDonald P.J.P."/>
            <person name="Montmayeur A."/>
            <person name="Murphy C."/>
            <person name="Neiman D."/>
            <person name="Pearson M."/>
            <person name="Priest M."/>
            <person name="Roberts A."/>
            <person name="Saif S."/>
            <person name="Shea T."/>
            <person name="Shenoy N."/>
            <person name="Sisk P."/>
            <person name="Stolte C."/>
            <person name="Sykes S."/>
            <person name="Wortman J."/>
            <person name="Nusbaum C."/>
            <person name="Birren B."/>
        </authorList>
    </citation>
    <scope>NUCLEOTIDE SEQUENCE [LARGE SCALE GENOMIC DNA]</scope>
    <source>
        <strain evidence="1 2">F0398</strain>
    </source>
</reference>
<accession>A0ABN0DNB2</accession>
<dbReference type="EMBL" id="ADGH01000017">
    <property type="protein sequence ID" value="EHG23677.1"/>
    <property type="molecule type" value="Genomic_DNA"/>
</dbReference>
<keyword evidence="2" id="KW-1185">Reference proteome</keyword>
<dbReference type="RefSeq" id="WP_006696935.1">
    <property type="nucleotide sequence ID" value="NZ_JH376861.1"/>
</dbReference>
<organism evidence="1 2">
    <name type="scientific">Selenomonas noxia F0398</name>
    <dbReference type="NCBI Taxonomy" id="702437"/>
    <lineage>
        <taxon>Bacteria</taxon>
        <taxon>Bacillati</taxon>
        <taxon>Bacillota</taxon>
        <taxon>Negativicutes</taxon>
        <taxon>Selenomonadales</taxon>
        <taxon>Selenomonadaceae</taxon>
        <taxon>Selenomonas</taxon>
    </lineage>
</organism>
<gene>
    <name evidence="1" type="ORF">HMPREF9432_01740</name>
</gene>
<evidence type="ECO:0008006" key="3">
    <source>
        <dbReference type="Google" id="ProtNLM"/>
    </source>
</evidence>
<name>A0ABN0DNB2_9FIRM</name>
<evidence type="ECO:0000313" key="1">
    <source>
        <dbReference type="EMBL" id="EHG23677.1"/>
    </source>
</evidence>
<protein>
    <recommendedName>
        <fullName evidence="3">Pre-toxin TG domain-containing protein</fullName>
    </recommendedName>
</protein>
<dbReference type="Proteomes" id="UP000003175">
    <property type="component" value="Unassembled WGS sequence"/>
</dbReference>
<dbReference type="GeneID" id="84788229"/>
<evidence type="ECO:0000313" key="2">
    <source>
        <dbReference type="Proteomes" id="UP000003175"/>
    </source>
</evidence>